<feature type="compositionally biased region" description="Basic and acidic residues" evidence="1">
    <location>
        <begin position="1"/>
        <end position="11"/>
    </location>
</feature>
<feature type="region of interest" description="Disordered" evidence="1">
    <location>
        <begin position="321"/>
        <end position="374"/>
    </location>
</feature>
<reference evidence="2 3" key="1">
    <citation type="submission" date="2021-06" db="EMBL/GenBank/DDBJ databases">
        <title>Caerostris extrusa draft genome.</title>
        <authorList>
            <person name="Kono N."/>
            <person name="Arakawa K."/>
        </authorList>
    </citation>
    <scope>NUCLEOTIDE SEQUENCE [LARGE SCALE GENOMIC DNA]</scope>
</reference>
<feature type="region of interest" description="Disordered" evidence="1">
    <location>
        <begin position="1"/>
        <end position="25"/>
    </location>
</feature>
<feature type="compositionally biased region" description="Basic and acidic residues" evidence="1">
    <location>
        <begin position="152"/>
        <end position="164"/>
    </location>
</feature>
<evidence type="ECO:0000313" key="3">
    <source>
        <dbReference type="Proteomes" id="UP001054945"/>
    </source>
</evidence>
<dbReference type="AlphaFoldDB" id="A0AAV4V5U6"/>
<dbReference type="Proteomes" id="UP001054945">
    <property type="component" value="Unassembled WGS sequence"/>
</dbReference>
<feature type="compositionally biased region" description="Basic residues" evidence="1">
    <location>
        <begin position="115"/>
        <end position="127"/>
    </location>
</feature>
<name>A0AAV4V5U6_CAEEX</name>
<keyword evidence="3" id="KW-1185">Reference proteome</keyword>
<evidence type="ECO:0000256" key="1">
    <source>
        <dbReference type="SAM" id="MobiDB-lite"/>
    </source>
</evidence>
<feature type="compositionally biased region" description="Low complexity" evidence="1">
    <location>
        <begin position="321"/>
        <end position="330"/>
    </location>
</feature>
<feature type="region of interest" description="Disordered" evidence="1">
    <location>
        <begin position="115"/>
        <end position="198"/>
    </location>
</feature>
<protein>
    <submittedName>
        <fullName evidence="2">Uncharacterized protein</fullName>
    </submittedName>
</protein>
<feature type="compositionally biased region" description="Low complexity" evidence="1">
    <location>
        <begin position="12"/>
        <end position="25"/>
    </location>
</feature>
<evidence type="ECO:0000313" key="2">
    <source>
        <dbReference type="EMBL" id="GIY65379.1"/>
    </source>
</evidence>
<sequence>MNKKTETKPSEETQSSTLLTTKKSPLSMLRKLKQWQQKNKKSKTKPFVVTHSSTLLTTKPTTAESLTEEPDKMKITTESVSEASSVKLTDFTTKLTTKVQMLFLQKFPSSMLRKLKQWQQKNKKQKTKPSVVIQSSTLLTTKPTTAESPTEEPDKMKITTESRQNHQQQGRKTSEDLSKDEVTKTQKPELDLTTTKQPAISDSYSTLKVTEQEVEEIEASHSTEAAETTVTIPKFIKTSEADKSTTISSEKLTTSVFDDTTEKSSQASTITDELDTSSDLHIVTESSITYSSDKTQKSFTTRITSEIPETEISTQKEFLTTVSESGTSETEIVEKKESIAPSSERLPGTTKTEITTPMMEEEVEITSQEKTDNS</sequence>
<accession>A0AAV4V5U6</accession>
<comment type="caution">
    <text evidence="2">The sequence shown here is derived from an EMBL/GenBank/DDBJ whole genome shotgun (WGS) entry which is preliminary data.</text>
</comment>
<feature type="compositionally biased region" description="Basic and acidic residues" evidence="1">
    <location>
        <begin position="172"/>
        <end position="190"/>
    </location>
</feature>
<organism evidence="2 3">
    <name type="scientific">Caerostris extrusa</name>
    <name type="common">Bark spider</name>
    <name type="synonym">Caerostris bankana</name>
    <dbReference type="NCBI Taxonomy" id="172846"/>
    <lineage>
        <taxon>Eukaryota</taxon>
        <taxon>Metazoa</taxon>
        <taxon>Ecdysozoa</taxon>
        <taxon>Arthropoda</taxon>
        <taxon>Chelicerata</taxon>
        <taxon>Arachnida</taxon>
        <taxon>Araneae</taxon>
        <taxon>Araneomorphae</taxon>
        <taxon>Entelegynae</taxon>
        <taxon>Araneoidea</taxon>
        <taxon>Araneidae</taxon>
        <taxon>Caerostris</taxon>
    </lineage>
</organism>
<feature type="region of interest" description="Disordered" evidence="1">
    <location>
        <begin position="60"/>
        <end position="83"/>
    </location>
</feature>
<feature type="compositionally biased region" description="Polar residues" evidence="1">
    <location>
        <begin position="132"/>
        <end position="148"/>
    </location>
</feature>
<gene>
    <name evidence="2" type="ORF">CEXT_777161</name>
</gene>
<proteinExistence type="predicted"/>
<dbReference type="EMBL" id="BPLR01013984">
    <property type="protein sequence ID" value="GIY65379.1"/>
    <property type="molecule type" value="Genomic_DNA"/>
</dbReference>